<dbReference type="Proteomes" id="UP000006039">
    <property type="component" value="Unassembled WGS sequence"/>
</dbReference>
<dbReference type="PANTHER" id="PTHR33048">
    <property type="entry name" value="PTH11-LIKE INTEGRAL MEMBRANE PROTEIN (AFU_ORTHOLOGUE AFUA_5G11245)"/>
    <property type="match status" value="1"/>
</dbReference>
<evidence type="ECO:0000313" key="10">
    <source>
        <dbReference type="EnsemblFungi" id="EJT78677"/>
    </source>
</evidence>
<name>J3NR71_GAET3</name>
<dbReference type="Pfam" id="PF20684">
    <property type="entry name" value="Fung_rhodopsin"/>
    <property type="match status" value="1"/>
</dbReference>
<accession>J3NR71</accession>
<evidence type="ECO:0000256" key="4">
    <source>
        <dbReference type="ARBA" id="ARBA00023136"/>
    </source>
</evidence>
<feature type="region of interest" description="Disordered" evidence="6">
    <location>
        <begin position="410"/>
        <end position="532"/>
    </location>
</feature>
<evidence type="ECO:0000256" key="1">
    <source>
        <dbReference type="ARBA" id="ARBA00004141"/>
    </source>
</evidence>
<dbReference type="OrthoDB" id="444631at2759"/>
<gene>
    <name evidence="10" type="primary">20344234</name>
    <name evidence="9" type="ORF">GGTG_03776</name>
</gene>
<proteinExistence type="inferred from homology"/>
<feature type="compositionally biased region" description="Basic and acidic residues" evidence="6">
    <location>
        <begin position="448"/>
        <end position="457"/>
    </location>
</feature>
<evidence type="ECO:0000256" key="6">
    <source>
        <dbReference type="SAM" id="MobiDB-lite"/>
    </source>
</evidence>
<evidence type="ECO:0000256" key="5">
    <source>
        <dbReference type="ARBA" id="ARBA00038359"/>
    </source>
</evidence>
<dbReference type="VEuPathDB" id="FungiDB:GGTG_03776"/>
<dbReference type="GeneID" id="20344234"/>
<reference evidence="11" key="1">
    <citation type="submission" date="2010-07" db="EMBL/GenBank/DDBJ databases">
        <title>The genome sequence of Gaeumannomyces graminis var. tritici strain R3-111a-1.</title>
        <authorList>
            <consortium name="The Broad Institute Genome Sequencing Platform"/>
            <person name="Ma L.-J."/>
            <person name="Dead R."/>
            <person name="Young S."/>
            <person name="Zeng Q."/>
            <person name="Koehrsen M."/>
            <person name="Alvarado L."/>
            <person name="Berlin A."/>
            <person name="Chapman S.B."/>
            <person name="Chen Z."/>
            <person name="Freedman E."/>
            <person name="Gellesch M."/>
            <person name="Goldberg J."/>
            <person name="Griggs A."/>
            <person name="Gujja S."/>
            <person name="Heilman E.R."/>
            <person name="Heiman D."/>
            <person name="Hepburn T."/>
            <person name="Howarth C."/>
            <person name="Jen D."/>
            <person name="Larson L."/>
            <person name="Mehta T."/>
            <person name="Neiman D."/>
            <person name="Pearson M."/>
            <person name="Roberts A."/>
            <person name="Saif S."/>
            <person name="Shea T."/>
            <person name="Shenoy N."/>
            <person name="Sisk P."/>
            <person name="Stolte C."/>
            <person name="Sykes S."/>
            <person name="Walk T."/>
            <person name="White J."/>
            <person name="Yandava C."/>
            <person name="Haas B."/>
            <person name="Nusbaum C."/>
            <person name="Birren B."/>
        </authorList>
    </citation>
    <scope>NUCLEOTIDE SEQUENCE [LARGE SCALE GENOMIC DNA]</scope>
    <source>
        <strain evidence="11">R3-111a-1</strain>
    </source>
</reference>
<reference evidence="9" key="3">
    <citation type="submission" date="2010-09" db="EMBL/GenBank/DDBJ databases">
        <title>Annotation of Gaeumannomyces graminis var. tritici R3-111a-1.</title>
        <authorList>
            <consortium name="The Broad Institute Genome Sequencing Platform"/>
            <person name="Ma L.-J."/>
            <person name="Dead R."/>
            <person name="Young S.K."/>
            <person name="Zeng Q."/>
            <person name="Gargeya S."/>
            <person name="Fitzgerald M."/>
            <person name="Haas B."/>
            <person name="Abouelleil A."/>
            <person name="Alvarado L."/>
            <person name="Arachchi H.M."/>
            <person name="Berlin A."/>
            <person name="Brown A."/>
            <person name="Chapman S.B."/>
            <person name="Chen Z."/>
            <person name="Dunbar C."/>
            <person name="Freedman E."/>
            <person name="Gearin G."/>
            <person name="Gellesch M."/>
            <person name="Goldberg J."/>
            <person name="Griggs A."/>
            <person name="Gujja S."/>
            <person name="Heiman D."/>
            <person name="Howarth C."/>
            <person name="Larson L."/>
            <person name="Lui A."/>
            <person name="MacDonald P.J.P."/>
            <person name="Mehta T."/>
            <person name="Montmayeur A."/>
            <person name="Murphy C."/>
            <person name="Neiman D."/>
            <person name="Pearson M."/>
            <person name="Priest M."/>
            <person name="Roberts A."/>
            <person name="Saif S."/>
            <person name="Shea T."/>
            <person name="Shenoy N."/>
            <person name="Sisk P."/>
            <person name="Stolte C."/>
            <person name="Sykes S."/>
            <person name="Yandava C."/>
            <person name="Wortman J."/>
            <person name="Nusbaum C."/>
            <person name="Birren B."/>
        </authorList>
    </citation>
    <scope>NUCLEOTIDE SEQUENCE</scope>
    <source>
        <strain evidence="9">R3-111a-1</strain>
    </source>
</reference>
<keyword evidence="11" id="KW-1185">Reference proteome</keyword>
<feature type="region of interest" description="Disordered" evidence="6">
    <location>
        <begin position="311"/>
        <end position="336"/>
    </location>
</feature>
<sequence length="532" mass="56862">MAPLNQTQMTPASQDPSAPPRGGGGSAIIAGLLVPHAVCTIFIATRAWSRLRVLHKWFLDDTLIVAAWVFSTAVCVVYTIAAELPSIAQSMVLTASRDAGPLGDEDVRPYLLRTYLGLIFYQMCLCLTKLSILSFYLRMFSSRPLERRLAWATVCLVLAFGLPLLAMSIFQCHPVTGEFFGSRGGGGGGGGGPLLCFSFTPLLIASASLHTVTDAWLIVLVVPCVWTLELPPRQRAALGVVLSLGVFVMAASLTRLQLSLHANLRPSGSGVQATDALAFFVMTILECDVALICACAPTLRPLLARLWPRSSMGEDPAKRRTSGRTGGGGGGGRRLARRRTHSANLTSIISHQGVYPWAAKSEADSASSKQRHQQNQATLQQARIPVPPAPTHSVAYRTPTTLSLKSLMSVVSPRSRSATVTDRAEDRAVLLRDGDSMERRRRSSAGSHGHERTRADNTGKGNRNSNGAGAGEWSHSQESFVLGMNDPASPHRLSPVSGFSGPTLADADSQSSGDEGAGLEMGRQTRARTRTS</sequence>
<dbReference type="STRING" id="644352.J3NR71"/>
<reference evidence="10" key="5">
    <citation type="submission" date="2018-04" db="UniProtKB">
        <authorList>
            <consortium name="EnsemblFungi"/>
        </authorList>
    </citation>
    <scope>IDENTIFICATION</scope>
    <source>
        <strain evidence="10">R3-111a-1</strain>
    </source>
</reference>
<feature type="transmembrane region" description="Helical" evidence="7">
    <location>
        <begin position="237"/>
        <end position="256"/>
    </location>
</feature>
<feature type="domain" description="Rhodopsin" evidence="8">
    <location>
        <begin position="46"/>
        <end position="305"/>
    </location>
</feature>
<feature type="transmembrane region" description="Helical" evidence="7">
    <location>
        <begin position="115"/>
        <end position="137"/>
    </location>
</feature>
<feature type="transmembrane region" description="Helical" evidence="7">
    <location>
        <begin position="149"/>
        <end position="170"/>
    </location>
</feature>
<dbReference type="EnsemblFungi" id="EJT78677">
    <property type="protein sequence ID" value="EJT78677"/>
    <property type="gene ID" value="GGTG_03776"/>
</dbReference>
<feature type="transmembrane region" description="Helical" evidence="7">
    <location>
        <begin position="202"/>
        <end position="225"/>
    </location>
</feature>
<evidence type="ECO:0000256" key="2">
    <source>
        <dbReference type="ARBA" id="ARBA00022692"/>
    </source>
</evidence>
<feature type="transmembrane region" description="Helical" evidence="7">
    <location>
        <begin position="57"/>
        <end position="81"/>
    </location>
</feature>
<feature type="region of interest" description="Disordered" evidence="6">
    <location>
        <begin position="360"/>
        <end position="394"/>
    </location>
</feature>
<comment type="similarity">
    <text evidence="5">Belongs to the SAT4 family.</text>
</comment>
<dbReference type="InterPro" id="IPR052337">
    <property type="entry name" value="SAT4-like"/>
</dbReference>
<feature type="compositionally biased region" description="Gly residues" evidence="6">
    <location>
        <begin position="324"/>
        <end position="333"/>
    </location>
</feature>
<evidence type="ECO:0000256" key="3">
    <source>
        <dbReference type="ARBA" id="ARBA00022989"/>
    </source>
</evidence>
<comment type="subcellular location">
    <subcellularLocation>
        <location evidence="1">Membrane</location>
        <topology evidence="1">Multi-pass membrane protein</topology>
    </subcellularLocation>
</comment>
<feature type="compositionally biased region" description="Polar residues" evidence="6">
    <location>
        <begin position="1"/>
        <end position="15"/>
    </location>
</feature>
<protein>
    <submittedName>
        <fullName evidence="9">Integral membrane protein</fullName>
    </submittedName>
</protein>
<organism evidence="9">
    <name type="scientific">Gaeumannomyces tritici (strain R3-111a-1)</name>
    <name type="common">Wheat and barley take-all root rot fungus</name>
    <name type="synonym">Gaeumannomyces graminis var. tritici</name>
    <dbReference type="NCBI Taxonomy" id="644352"/>
    <lineage>
        <taxon>Eukaryota</taxon>
        <taxon>Fungi</taxon>
        <taxon>Dikarya</taxon>
        <taxon>Ascomycota</taxon>
        <taxon>Pezizomycotina</taxon>
        <taxon>Sordariomycetes</taxon>
        <taxon>Sordariomycetidae</taxon>
        <taxon>Magnaporthales</taxon>
        <taxon>Magnaporthaceae</taxon>
        <taxon>Gaeumannomyces</taxon>
    </lineage>
</organism>
<dbReference type="PANTHER" id="PTHR33048:SF47">
    <property type="entry name" value="INTEGRAL MEMBRANE PROTEIN-RELATED"/>
    <property type="match status" value="1"/>
</dbReference>
<keyword evidence="3 7" id="KW-1133">Transmembrane helix</keyword>
<dbReference type="AlphaFoldDB" id="J3NR71"/>
<dbReference type="EMBL" id="GL385396">
    <property type="protein sequence ID" value="EJT78677.1"/>
    <property type="molecule type" value="Genomic_DNA"/>
</dbReference>
<evidence type="ECO:0000313" key="9">
    <source>
        <dbReference type="EMBL" id="EJT78677.1"/>
    </source>
</evidence>
<feature type="region of interest" description="Disordered" evidence="6">
    <location>
        <begin position="1"/>
        <end position="22"/>
    </location>
</feature>
<dbReference type="GO" id="GO:0016020">
    <property type="term" value="C:membrane"/>
    <property type="evidence" value="ECO:0007669"/>
    <property type="project" value="UniProtKB-SubCell"/>
</dbReference>
<keyword evidence="4 7" id="KW-0472">Membrane</keyword>
<evidence type="ECO:0000259" key="8">
    <source>
        <dbReference type="Pfam" id="PF20684"/>
    </source>
</evidence>
<dbReference type="eggNOG" id="ENOG502RS99">
    <property type="taxonomic scope" value="Eukaryota"/>
</dbReference>
<feature type="compositionally biased region" description="Basic and acidic residues" evidence="6">
    <location>
        <begin position="422"/>
        <end position="438"/>
    </location>
</feature>
<feature type="transmembrane region" description="Helical" evidence="7">
    <location>
        <begin position="25"/>
        <end position="45"/>
    </location>
</feature>
<reference evidence="10" key="4">
    <citation type="journal article" date="2015" name="G3 (Bethesda)">
        <title>Genome sequences of three phytopathogenic species of the Magnaporthaceae family of fungi.</title>
        <authorList>
            <person name="Okagaki L.H."/>
            <person name="Nunes C.C."/>
            <person name="Sailsbery J."/>
            <person name="Clay B."/>
            <person name="Brown D."/>
            <person name="John T."/>
            <person name="Oh Y."/>
            <person name="Young N."/>
            <person name="Fitzgerald M."/>
            <person name="Haas B.J."/>
            <person name="Zeng Q."/>
            <person name="Young S."/>
            <person name="Adiconis X."/>
            <person name="Fan L."/>
            <person name="Levin J.Z."/>
            <person name="Mitchell T.K."/>
            <person name="Okubara P.A."/>
            <person name="Farman M.L."/>
            <person name="Kohn L.M."/>
            <person name="Birren B."/>
            <person name="Ma L.-J."/>
            <person name="Dean R.A."/>
        </authorList>
    </citation>
    <scope>NUCLEOTIDE SEQUENCE</scope>
    <source>
        <strain evidence="10">R3-111a-1</strain>
    </source>
</reference>
<dbReference type="InterPro" id="IPR049326">
    <property type="entry name" value="Rhodopsin_dom_fungi"/>
</dbReference>
<keyword evidence="2 7" id="KW-0812">Transmembrane</keyword>
<reference evidence="9" key="2">
    <citation type="submission" date="2010-07" db="EMBL/GenBank/DDBJ databases">
        <authorList>
            <consortium name="The Broad Institute Genome Sequencing Platform"/>
            <consortium name="Broad Institute Genome Sequencing Center for Infectious Disease"/>
            <person name="Ma L.-J."/>
            <person name="Dead R."/>
            <person name="Young S."/>
            <person name="Zeng Q."/>
            <person name="Koehrsen M."/>
            <person name="Alvarado L."/>
            <person name="Berlin A."/>
            <person name="Chapman S.B."/>
            <person name="Chen Z."/>
            <person name="Freedman E."/>
            <person name="Gellesch M."/>
            <person name="Goldberg J."/>
            <person name="Griggs A."/>
            <person name="Gujja S."/>
            <person name="Heilman E.R."/>
            <person name="Heiman D."/>
            <person name="Hepburn T."/>
            <person name="Howarth C."/>
            <person name="Jen D."/>
            <person name="Larson L."/>
            <person name="Mehta T."/>
            <person name="Neiman D."/>
            <person name="Pearson M."/>
            <person name="Roberts A."/>
            <person name="Saif S."/>
            <person name="Shea T."/>
            <person name="Shenoy N."/>
            <person name="Sisk P."/>
            <person name="Stolte C."/>
            <person name="Sykes S."/>
            <person name="Walk T."/>
            <person name="White J."/>
            <person name="Yandava C."/>
            <person name="Haas B."/>
            <person name="Nusbaum C."/>
            <person name="Birren B."/>
        </authorList>
    </citation>
    <scope>NUCLEOTIDE SEQUENCE</scope>
    <source>
        <strain evidence="9">R3-111a-1</strain>
    </source>
</reference>
<evidence type="ECO:0000313" key="11">
    <source>
        <dbReference type="Proteomes" id="UP000006039"/>
    </source>
</evidence>
<evidence type="ECO:0000256" key="7">
    <source>
        <dbReference type="SAM" id="Phobius"/>
    </source>
</evidence>
<dbReference type="RefSeq" id="XP_009219822.1">
    <property type="nucleotide sequence ID" value="XM_009221558.1"/>
</dbReference>
<dbReference type="HOGENOM" id="CLU_022732_0_0_1"/>